<dbReference type="Gene3D" id="3.50.50.60">
    <property type="entry name" value="FAD/NAD(P)-binding domain"/>
    <property type="match status" value="1"/>
</dbReference>
<dbReference type="Gene3D" id="3.90.660.10">
    <property type="match status" value="1"/>
</dbReference>
<dbReference type="Pfam" id="PF01593">
    <property type="entry name" value="Amino_oxidase"/>
    <property type="match status" value="1"/>
</dbReference>
<evidence type="ECO:0000313" key="3">
    <source>
        <dbReference type="Proteomes" id="UP000538670"/>
    </source>
</evidence>
<dbReference type="AlphaFoldDB" id="A0A7W6AEL9"/>
<sequence length="310" mass="32956">MTRSAGIIGAGIAGLACAARLAAAGYAVRLLDKGRRPGGRMSSKPVSAAGHDFVFDYGAQYLTARDPAFRTQVAEWERAGIVARWPTAGEDAWVGLPTMASIVAHMAGLRDVRWSSHIRTIAQDRDGWRFTHDDGVEGPFDIAVLALPAEQTADLAAPIDPTLADLARAHPSAPCWTVMLGFDTPLAVADLPQVGAPIDIAARNPAKPGHDGGEAWTIHATADWSRQHLEHDREAVVAALSRAFADQTGPHPAPVHAAAHRWRYARSGKAGTCAYARPEIGLAACGDWLIAPRVESAWLSGRQAAERLIG</sequence>
<reference evidence="2 3" key="1">
    <citation type="submission" date="2020-08" db="EMBL/GenBank/DDBJ databases">
        <title>Genomic Encyclopedia of Type Strains, Phase IV (KMG-IV): sequencing the most valuable type-strain genomes for metagenomic binning, comparative biology and taxonomic classification.</title>
        <authorList>
            <person name="Goeker M."/>
        </authorList>
    </citation>
    <scope>NUCLEOTIDE SEQUENCE [LARGE SCALE GENOMIC DNA]</scope>
    <source>
        <strain evidence="2 3">DSM 19512</strain>
    </source>
</reference>
<dbReference type="EMBL" id="JACIDH010000013">
    <property type="protein sequence ID" value="MBB3880270.1"/>
    <property type="molecule type" value="Genomic_DNA"/>
</dbReference>
<dbReference type="PANTHER" id="PTHR16128:SF5">
    <property type="entry name" value="FAD_NAD(P)-BINDING OXIDOREDUCTASE FAMILY PROTEIN"/>
    <property type="match status" value="1"/>
</dbReference>
<feature type="domain" description="Amine oxidase" evidence="1">
    <location>
        <begin position="89"/>
        <end position="309"/>
    </location>
</feature>
<dbReference type="SUPFAM" id="SSF51905">
    <property type="entry name" value="FAD/NAD(P)-binding domain"/>
    <property type="match status" value="1"/>
</dbReference>
<evidence type="ECO:0000259" key="1">
    <source>
        <dbReference type="Pfam" id="PF01593"/>
    </source>
</evidence>
<protein>
    <recommendedName>
        <fullName evidence="1">Amine oxidase domain-containing protein</fullName>
    </recommendedName>
</protein>
<name>A0A7W6AEL9_9SPHN</name>
<dbReference type="RefSeq" id="WP_183952334.1">
    <property type="nucleotide sequence ID" value="NZ_JACIDH010000013.1"/>
</dbReference>
<dbReference type="Proteomes" id="UP000538670">
    <property type="component" value="Unassembled WGS sequence"/>
</dbReference>
<keyword evidence="3" id="KW-1185">Reference proteome</keyword>
<gene>
    <name evidence="2" type="ORF">GGR48_002713</name>
</gene>
<organism evidence="2 3">
    <name type="scientific">Sphingomonas pseudosanguinis</name>
    <dbReference type="NCBI Taxonomy" id="413712"/>
    <lineage>
        <taxon>Bacteria</taxon>
        <taxon>Pseudomonadati</taxon>
        <taxon>Pseudomonadota</taxon>
        <taxon>Alphaproteobacteria</taxon>
        <taxon>Sphingomonadales</taxon>
        <taxon>Sphingomonadaceae</taxon>
        <taxon>Sphingomonas</taxon>
    </lineage>
</organism>
<evidence type="ECO:0000313" key="2">
    <source>
        <dbReference type="EMBL" id="MBB3880270.1"/>
    </source>
</evidence>
<dbReference type="InterPro" id="IPR002937">
    <property type="entry name" value="Amino_oxidase"/>
</dbReference>
<proteinExistence type="predicted"/>
<dbReference type="Pfam" id="PF13450">
    <property type="entry name" value="NAD_binding_8"/>
    <property type="match status" value="1"/>
</dbReference>
<comment type="caution">
    <text evidence="2">The sequence shown here is derived from an EMBL/GenBank/DDBJ whole genome shotgun (WGS) entry which is preliminary data.</text>
</comment>
<dbReference type="PANTHER" id="PTHR16128">
    <property type="entry name" value="FAD/NAD(P)-BINDING OXIDOREDUCTASE FAMILY PROTEIN"/>
    <property type="match status" value="1"/>
</dbReference>
<accession>A0A7W6AEL9</accession>
<dbReference type="GO" id="GO:0016491">
    <property type="term" value="F:oxidoreductase activity"/>
    <property type="evidence" value="ECO:0007669"/>
    <property type="project" value="InterPro"/>
</dbReference>
<dbReference type="PROSITE" id="PS51257">
    <property type="entry name" value="PROKAR_LIPOPROTEIN"/>
    <property type="match status" value="1"/>
</dbReference>
<dbReference type="InterPro" id="IPR036188">
    <property type="entry name" value="FAD/NAD-bd_sf"/>
</dbReference>